<evidence type="ECO:0000256" key="6">
    <source>
        <dbReference type="PIRSR" id="PIRSR621116-50"/>
    </source>
</evidence>
<organism evidence="9 10">
    <name type="scientific">Triplophysa tibetana</name>
    <dbReference type="NCBI Taxonomy" id="1572043"/>
    <lineage>
        <taxon>Eukaryota</taxon>
        <taxon>Metazoa</taxon>
        <taxon>Chordata</taxon>
        <taxon>Craniata</taxon>
        <taxon>Vertebrata</taxon>
        <taxon>Euteleostomi</taxon>
        <taxon>Actinopterygii</taxon>
        <taxon>Neopterygii</taxon>
        <taxon>Teleostei</taxon>
        <taxon>Ostariophysi</taxon>
        <taxon>Cypriniformes</taxon>
        <taxon>Nemacheilidae</taxon>
        <taxon>Triplophysa</taxon>
    </lineage>
</organism>
<evidence type="ECO:0000256" key="1">
    <source>
        <dbReference type="ARBA" id="ARBA00004613"/>
    </source>
</evidence>
<feature type="region of interest" description="Disordered" evidence="7">
    <location>
        <begin position="46"/>
        <end position="72"/>
    </location>
</feature>
<protein>
    <recommendedName>
        <fullName evidence="11">ADM Adrenomedullin</fullName>
    </recommendedName>
</protein>
<evidence type="ECO:0008006" key="11">
    <source>
        <dbReference type="Google" id="ProtNLM"/>
    </source>
</evidence>
<proteinExistence type="inferred from homology"/>
<dbReference type="PANTHER" id="PTHR23414">
    <property type="entry name" value="ADRENOMEDULLIN, ADM"/>
    <property type="match status" value="1"/>
</dbReference>
<keyword evidence="5 6" id="KW-1015">Disulfide bond</keyword>
<dbReference type="GO" id="GO:0003073">
    <property type="term" value="P:regulation of systemic arterial blood pressure"/>
    <property type="evidence" value="ECO:0007669"/>
    <property type="project" value="TreeGrafter"/>
</dbReference>
<keyword evidence="3" id="KW-0964">Secreted</keyword>
<gene>
    <name evidence="9" type="ORF">E1301_Tti023598</name>
</gene>
<dbReference type="GO" id="GO:0031700">
    <property type="term" value="F:adrenomedullin receptor binding"/>
    <property type="evidence" value="ECO:0007669"/>
    <property type="project" value="TreeGrafter"/>
</dbReference>
<evidence type="ECO:0000256" key="7">
    <source>
        <dbReference type="SAM" id="MobiDB-lite"/>
    </source>
</evidence>
<feature type="signal peptide" evidence="8">
    <location>
        <begin position="1"/>
        <end position="24"/>
    </location>
</feature>
<sequence>MNSVLQSALFCCVLTTLLPKITSATPLNAEDLRRLSDWLQGEVWRDVGSEGDSTPPPSEQENAGTELYEPQHRSLRAKRTEPAYSVKRIERAGCNLATCSVHELAHLLNIMRTKTNSAPLDKIGSKGYGRRRRRSLQPAHPAQTFDGLHPKLAWLHTLKRRGIQKGT</sequence>
<dbReference type="PANTHER" id="PTHR23414:SF3">
    <property type="entry name" value="PRO-ADRENOMEDULLIN"/>
    <property type="match status" value="1"/>
</dbReference>
<feature type="disulfide bond" evidence="6">
    <location>
        <begin position="94"/>
        <end position="99"/>
    </location>
</feature>
<comment type="similarity">
    <text evidence="2">Belongs to the adrenomedullin family.</text>
</comment>
<feature type="region of interest" description="Disordered" evidence="7">
    <location>
        <begin position="121"/>
        <end position="144"/>
    </location>
</feature>
<dbReference type="InterPro" id="IPR021116">
    <property type="entry name" value="Calcitonin/adrenomedullin"/>
</dbReference>
<dbReference type="GO" id="GO:0010460">
    <property type="term" value="P:positive regulation of heart rate"/>
    <property type="evidence" value="ECO:0007669"/>
    <property type="project" value="TreeGrafter"/>
</dbReference>
<dbReference type="AlphaFoldDB" id="A0A5A9P169"/>
<comment type="caution">
    <text evidence="9">The sequence shown here is derived from an EMBL/GenBank/DDBJ whole genome shotgun (WGS) entry which is preliminary data.</text>
</comment>
<dbReference type="GO" id="GO:0005179">
    <property type="term" value="F:hormone activity"/>
    <property type="evidence" value="ECO:0007669"/>
    <property type="project" value="InterPro"/>
</dbReference>
<dbReference type="Proteomes" id="UP000324632">
    <property type="component" value="Chromosome 11"/>
</dbReference>
<evidence type="ECO:0000313" key="10">
    <source>
        <dbReference type="Proteomes" id="UP000324632"/>
    </source>
</evidence>
<evidence type="ECO:0000256" key="4">
    <source>
        <dbReference type="ARBA" id="ARBA00022729"/>
    </source>
</evidence>
<evidence type="ECO:0000256" key="3">
    <source>
        <dbReference type="ARBA" id="ARBA00022525"/>
    </source>
</evidence>
<dbReference type="GO" id="GO:0007189">
    <property type="term" value="P:adenylate cyclase-activating G protein-coupled receptor signaling pathway"/>
    <property type="evidence" value="ECO:0007669"/>
    <property type="project" value="TreeGrafter"/>
</dbReference>
<dbReference type="GO" id="GO:0005615">
    <property type="term" value="C:extracellular space"/>
    <property type="evidence" value="ECO:0007669"/>
    <property type="project" value="TreeGrafter"/>
</dbReference>
<dbReference type="GO" id="GO:1990410">
    <property type="term" value="P:adrenomedullin receptor signaling pathway"/>
    <property type="evidence" value="ECO:0007669"/>
    <property type="project" value="TreeGrafter"/>
</dbReference>
<keyword evidence="10" id="KW-1185">Reference proteome</keyword>
<dbReference type="InterPro" id="IPR051665">
    <property type="entry name" value="Adrenomedullin-reg_peptide"/>
</dbReference>
<evidence type="ECO:0000313" key="9">
    <source>
        <dbReference type="EMBL" id="KAA0715335.1"/>
    </source>
</evidence>
<keyword evidence="4 8" id="KW-0732">Signal</keyword>
<accession>A0A5A9P169</accession>
<evidence type="ECO:0000256" key="2">
    <source>
        <dbReference type="ARBA" id="ARBA00010575"/>
    </source>
</evidence>
<evidence type="ECO:0000256" key="8">
    <source>
        <dbReference type="SAM" id="SignalP"/>
    </source>
</evidence>
<dbReference type="EMBL" id="SOYY01000011">
    <property type="protein sequence ID" value="KAA0715335.1"/>
    <property type="molecule type" value="Genomic_DNA"/>
</dbReference>
<dbReference type="Pfam" id="PF00214">
    <property type="entry name" value="Calc_CGRP_IAPP"/>
    <property type="match status" value="1"/>
</dbReference>
<name>A0A5A9P169_9TELE</name>
<feature type="chain" id="PRO_5022985093" description="ADM Adrenomedullin" evidence="8">
    <location>
        <begin position="25"/>
        <end position="167"/>
    </location>
</feature>
<evidence type="ECO:0000256" key="5">
    <source>
        <dbReference type="ARBA" id="ARBA00023157"/>
    </source>
</evidence>
<comment type="subcellular location">
    <subcellularLocation>
        <location evidence="1">Secreted</location>
    </subcellularLocation>
</comment>
<reference evidence="9 10" key="1">
    <citation type="journal article" date="2019" name="Mol. Ecol. Resour.">
        <title>Chromosome-level genome assembly of Triplophysa tibetana, a fish adapted to the harsh high-altitude environment of the Tibetan Plateau.</title>
        <authorList>
            <person name="Yang X."/>
            <person name="Liu H."/>
            <person name="Ma Z."/>
            <person name="Zou Y."/>
            <person name="Zou M."/>
            <person name="Mao Y."/>
            <person name="Li X."/>
            <person name="Wang H."/>
            <person name="Chen T."/>
            <person name="Wang W."/>
            <person name="Yang R."/>
        </authorList>
    </citation>
    <scope>NUCLEOTIDE SEQUENCE [LARGE SCALE GENOMIC DNA]</scope>
    <source>
        <strain evidence="9">TTIB1903HZAU</strain>
        <tissue evidence="9">Muscle</tissue>
    </source>
</reference>